<dbReference type="PANTHER" id="PTHR23192">
    <property type="entry name" value="OLFACTOMEDIN-RELATED"/>
    <property type="match status" value="1"/>
</dbReference>
<comment type="caution">
    <text evidence="30">Lacks conserved residue(s) required for the propagation of feature annotation.</text>
</comment>
<evidence type="ECO:0000256" key="33">
    <source>
        <dbReference type="SAM" id="SignalP"/>
    </source>
</evidence>
<dbReference type="GO" id="GO:0005741">
    <property type="term" value="C:mitochondrial outer membrane"/>
    <property type="evidence" value="ECO:0007669"/>
    <property type="project" value="UniProtKB-SubCell"/>
</dbReference>
<dbReference type="FunCoup" id="A0A1S3F2Z3">
    <property type="interactions" value="15"/>
</dbReference>
<keyword evidence="21" id="KW-0969">Cilium</keyword>
<dbReference type="GO" id="GO:0005794">
    <property type="term" value="C:Golgi apparatus"/>
    <property type="evidence" value="ECO:0007669"/>
    <property type="project" value="UniProtKB-SubCell"/>
</dbReference>
<dbReference type="GO" id="GO:0001649">
    <property type="term" value="P:osteoblast differentiation"/>
    <property type="evidence" value="ECO:0007669"/>
    <property type="project" value="TreeGrafter"/>
</dbReference>
<keyword evidence="18" id="KW-0106">Calcium</keyword>
<evidence type="ECO:0000256" key="13">
    <source>
        <dbReference type="ARBA" id="ARBA00022723"/>
    </source>
</evidence>
<evidence type="ECO:0000256" key="26">
    <source>
        <dbReference type="ARBA" id="ARBA00023273"/>
    </source>
</evidence>
<keyword evidence="17" id="KW-0256">Endoplasmic reticulum</keyword>
<dbReference type="GO" id="GO:0005758">
    <property type="term" value="C:mitochondrial intermembrane space"/>
    <property type="evidence" value="ECO:0007669"/>
    <property type="project" value="UniProtKB-SubCell"/>
</dbReference>
<dbReference type="Proteomes" id="UP000081671">
    <property type="component" value="Unplaced"/>
</dbReference>
<feature type="chain" id="PRO_5010226312" description="Myocilin" evidence="33">
    <location>
        <begin position="19"/>
        <end position="523"/>
    </location>
</feature>
<keyword evidence="15" id="KW-1000">Mitochondrion outer membrane</keyword>
<evidence type="ECO:0000259" key="34">
    <source>
        <dbReference type="PROSITE" id="PS51132"/>
    </source>
</evidence>
<evidence type="ECO:0000256" key="19">
    <source>
        <dbReference type="ARBA" id="ARBA00023034"/>
    </source>
</evidence>
<evidence type="ECO:0000256" key="21">
    <source>
        <dbReference type="ARBA" id="ARBA00023069"/>
    </source>
</evidence>
<keyword evidence="22" id="KW-0496">Mitochondrion</keyword>
<protein>
    <recommendedName>
        <fullName evidence="10">Myocilin</fullName>
    </recommendedName>
    <alternativeName>
        <fullName evidence="29">Trabecular meshwork-induced glucocorticoid response protein</fullName>
    </alternativeName>
</protein>
<evidence type="ECO:0000256" key="16">
    <source>
        <dbReference type="ARBA" id="ARBA00022792"/>
    </source>
</evidence>
<dbReference type="KEGG" id="dord:105985146"/>
<keyword evidence="12" id="KW-0272">Extracellular matrix</keyword>
<accession>A0A1S3F2Z3</accession>
<dbReference type="OrthoDB" id="8626508at2759"/>
<dbReference type="GO" id="GO:0007165">
    <property type="term" value="P:signal transduction"/>
    <property type="evidence" value="ECO:0007669"/>
    <property type="project" value="TreeGrafter"/>
</dbReference>
<evidence type="ECO:0000256" key="4">
    <source>
        <dbReference type="ARBA" id="ARBA00004427"/>
    </source>
</evidence>
<dbReference type="InterPro" id="IPR050605">
    <property type="entry name" value="Olfactomedin-like_domain"/>
</dbReference>
<keyword evidence="27" id="KW-0449">Lipoprotein</keyword>
<keyword evidence="35" id="KW-1185">Reference proteome</keyword>
<organism evidence="35 36">
    <name type="scientific">Dipodomys ordii</name>
    <name type="common">Ord's kangaroo rat</name>
    <dbReference type="NCBI Taxonomy" id="10020"/>
    <lineage>
        <taxon>Eukaryota</taxon>
        <taxon>Metazoa</taxon>
        <taxon>Chordata</taxon>
        <taxon>Craniata</taxon>
        <taxon>Vertebrata</taxon>
        <taxon>Euteleostomi</taxon>
        <taxon>Mammalia</taxon>
        <taxon>Eutheria</taxon>
        <taxon>Euarchontoglires</taxon>
        <taxon>Glires</taxon>
        <taxon>Rodentia</taxon>
        <taxon>Castorimorpha</taxon>
        <taxon>Heteromyidae</taxon>
        <taxon>Dipodomyinae</taxon>
        <taxon>Dipodomys</taxon>
    </lineage>
</organism>
<dbReference type="InterPro" id="IPR011043">
    <property type="entry name" value="Gal_Oxase/kelch_b-propeller"/>
</dbReference>
<evidence type="ECO:0000256" key="32">
    <source>
        <dbReference type="SAM" id="MobiDB-lite"/>
    </source>
</evidence>
<dbReference type="AlphaFoldDB" id="A0A1S3F2Z3"/>
<dbReference type="GO" id="GO:0031410">
    <property type="term" value="C:cytoplasmic vesicle"/>
    <property type="evidence" value="ECO:0007669"/>
    <property type="project" value="UniProtKB-SubCell"/>
</dbReference>
<evidence type="ECO:0000256" key="9">
    <source>
        <dbReference type="ARBA" id="ARBA00004569"/>
    </source>
</evidence>
<evidence type="ECO:0000256" key="22">
    <source>
        <dbReference type="ARBA" id="ARBA00023128"/>
    </source>
</evidence>
<reference evidence="36" key="1">
    <citation type="submission" date="2025-08" db="UniProtKB">
        <authorList>
            <consortium name="RefSeq"/>
        </authorList>
    </citation>
    <scope>IDENTIFICATION</scope>
    <source>
        <tissue evidence="36">Kidney</tissue>
    </source>
</reference>
<comment type="subcellular location">
    <subcellularLocation>
        <location evidence="1">Cell projection</location>
        <location evidence="1">Cilium</location>
    </subcellularLocation>
    <subcellularLocation>
        <location evidence="6">Cytoplasmic vesicle</location>
    </subcellularLocation>
    <subcellularLocation>
        <location evidence="8">Golgi apparatus</location>
    </subcellularLocation>
    <subcellularLocation>
        <location evidence="2">Mitochondrion inner membrane</location>
    </subcellularLocation>
    <subcellularLocation>
        <location evidence="9">Mitochondrion intermembrane space</location>
    </subcellularLocation>
    <subcellularLocation>
        <location evidence="3">Mitochondrion outer membrane</location>
    </subcellularLocation>
    <subcellularLocation>
        <location evidence="4">Rough endoplasmic reticulum</location>
    </subcellularLocation>
    <subcellularLocation>
        <location evidence="7">Secreted</location>
        <location evidence="7">Extracellular exosome</location>
    </subcellularLocation>
    <subcellularLocation>
        <location evidence="5">Secreted</location>
        <location evidence="5">Extracellular space</location>
        <location evidence="5">Extracellular matrix</location>
    </subcellularLocation>
</comment>
<evidence type="ECO:0000256" key="28">
    <source>
        <dbReference type="ARBA" id="ARBA00023329"/>
    </source>
</evidence>
<dbReference type="Pfam" id="PF02191">
    <property type="entry name" value="OLF"/>
    <property type="match status" value="1"/>
</dbReference>
<evidence type="ECO:0000256" key="20">
    <source>
        <dbReference type="ARBA" id="ARBA00023054"/>
    </source>
</evidence>
<dbReference type="RefSeq" id="XP_012871011.1">
    <property type="nucleotide sequence ID" value="XM_013015557.1"/>
</dbReference>
<evidence type="ECO:0000256" key="12">
    <source>
        <dbReference type="ARBA" id="ARBA00022530"/>
    </source>
</evidence>
<evidence type="ECO:0000256" key="8">
    <source>
        <dbReference type="ARBA" id="ARBA00004555"/>
    </source>
</evidence>
<dbReference type="GO" id="GO:0005615">
    <property type="term" value="C:extracellular space"/>
    <property type="evidence" value="ECO:0007669"/>
    <property type="project" value="TreeGrafter"/>
</dbReference>
<dbReference type="PROSITE" id="PS51132">
    <property type="entry name" value="OLF"/>
    <property type="match status" value="1"/>
</dbReference>
<keyword evidence="23" id="KW-0472">Membrane</keyword>
<feature type="domain" description="Olfactomedin-like" evidence="34">
    <location>
        <begin position="230"/>
        <end position="489"/>
    </location>
</feature>
<feature type="signal peptide" evidence="33">
    <location>
        <begin position="1"/>
        <end position="18"/>
    </location>
</feature>
<evidence type="ECO:0000256" key="18">
    <source>
        <dbReference type="ARBA" id="ARBA00022837"/>
    </source>
</evidence>
<proteinExistence type="predicted"/>
<dbReference type="InParanoid" id="A0A1S3F2Z3"/>
<evidence type="ECO:0000256" key="23">
    <source>
        <dbReference type="ARBA" id="ARBA00023136"/>
    </source>
</evidence>
<evidence type="ECO:0000256" key="15">
    <source>
        <dbReference type="ARBA" id="ARBA00022787"/>
    </source>
</evidence>
<evidence type="ECO:0000256" key="1">
    <source>
        <dbReference type="ARBA" id="ARBA00004138"/>
    </source>
</evidence>
<evidence type="ECO:0000256" key="30">
    <source>
        <dbReference type="PROSITE-ProRule" id="PRU00446"/>
    </source>
</evidence>
<dbReference type="GO" id="GO:0046872">
    <property type="term" value="F:metal ion binding"/>
    <property type="evidence" value="ECO:0007669"/>
    <property type="project" value="UniProtKB-KW"/>
</dbReference>
<evidence type="ECO:0000256" key="31">
    <source>
        <dbReference type="SAM" id="Coils"/>
    </source>
</evidence>
<feature type="region of interest" description="Disordered" evidence="32">
    <location>
        <begin position="491"/>
        <end position="523"/>
    </location>
</feature>
<evidence type="ECO:0000256" key="25">
    <source>
        <dbReference type="ARBA" id="ARBA00023157"/>
    </source>
</evidence>
<keyword evidence="14 33" id="KW-0732">Signal</keyword>
<evidence type="ECO:0000256" key="10">
    <source>
        <dbReference type="ARBA" id="ARBA00017216"/>
    </source>
</evidence>
<keyword evidence="26" id="KW-0966">Cell projection</keyword>
<feature type="coiled-coil region" evidence="31">
    <location>
        <begin position="57"/>
        <end position="169"/>
    </location>
</feature>
<keyword evidence="13" id="KW-0479">Metal-binding</keyword>
<evidence type="ECO:0000256" key="14">
    <source>
        <dbReference type="ARBA" id="ARBA00022729"/>
    </source>
</evidence>
<evidence type="ECO:0000256" key="24">
    <source>
        <dbReference type="ARBA" id="ARBA00023139"/>
    </source>
</evidence>
<dbReference type="SUPFAM" id="SSF50965">
    <property type="entry name" value="Galactose oxidase, central domain"/>
    <property type="match status" value="1"/>
</dbReference>
<evidence type="ECO:0000256" key="6">
    <source>
        <dbReference type="ARBA" id="ARBA00004541"/>
    </source>
</evidence>
<dbReference type="GO" id="GO:0005743">
    <property type="term" value="C:mitochondrial inner membrane"/>
    <property type="evidence" value="ECO:0007669"/>
    <property type="project" value="UniProtKB-SubCell"/>
</dbReference>
<keyword evidence="16" id="KW-0999">Mitochondrion inner membrane</keyword>
<name>A0A1S3F2Z3_DIPOR</name>
<evidence type="ECO:0000256" key="27">
    <source>
        <dbReference type="ARBA" id="ARBA00023288"/>
    </source>
</evidence>
<evidence type="ECO:0000313" key="36">
    <source>
        <dbReference type="RefSeq" id="XP_012871011.1"/>
    </source>
</evidence>
<keyword evidence="11" id="KW-0964">Secreted</keyword>
<gene>
    <name evidence="36" type="primary">Myoc</name>
</gene>
<keyword evidence="25" id="KW-1015">Disulfide bond</keyword>
<evidence type="ECO:0000256" key="5">
    <source>
        <dbReference type="ARBA" id="ARBA00004498"/>
    </source>
</evidence>
<dbReference type="InterPro" id="IPR003112">
    <property type="entry name" value="Olfac-like_dom"/>
</dbReference>
<dbReference type="GeneID" id="105985146"/>
<evidence type="ECO:0000256" key="17">
    <source>
        <dbReference type="ARBA" id="ARBA00022824"/>
    </source>
</evidence>
<keyword evidence="20 31" id="KW-0175">Coiled coil</keyword>
<dbReference type="GO" id="GO:0005929">
    <property type="term" value="C:cilium"/>
    <property type="evidence" value="ECO:0007669"/>
    <property type="project" value="UniProtKB-SubCell"/>
</dbReference>
<evidence type="ECO:0000313" key="35">
    <source>
        <dbReference type="Proteomes" id="UP000081671"/>
    </source>
</evidence>
<dbReference type="SMART" id="SM00284">
    <property type="entry name" value="OLF"/>
    <property type="match status" value="1"/>
</dbReference>
<evidence type="ECO:0000256" key="29">
    <source>
        <dbReference type="ARBA" id="ARBA00033004"/>
    </source>
</evidence>
<evidence type="ECO:0000256" key="3">
    <source>
        <dbReference type="ARBA" id="ARBA00004294"/>
    </source>
</evidence>
<dbReference type="PANTHER" id="PTHR23192:SF33">
    <property type="entry name" value="MYOCILIN"/>
    <property type="match status" value="1"/>
</dbReference>
<keyword evidence="24" id="KW-0564">Palmitate</keyword>
<dbReference type="CTD" id="4653"/>
<evidence type="ECO:0000256" key="11">
    <source>
        <dbReference type="ARBA" id="ARBA00022525"/>
    </source>
</evidence>
<evidence type="ECO:0000256" key="7">
    <source>
        <dbReference type="ARBA" id="ARBA00004550"/>
    </source>
</evidence>
<sequence>MPAAQLLLLACLAWATGARTAQLRKANDRGGRCQYTFTVASPSEASCPEEGQAMPAVRDLQRESSAQRADLDAARARLGALESLLHRLLSGQAAGPQDAHGRLQAELDTLRDEREQLDTRARTLEVAYSNLLQDHSVLEEEKRRLGQEKEDLARRLESSSQEVARLRRGQCPCAPEASRDVPPASGEVSPWNLDNLAFQELKSELTEVPASRILKESTSGHPRSGEGSHGCGALTWVGEPVTLRTADTITGKYGVWMRDPKPTPPATRETTWRIDAVGRDIRQVLEYGRASQFEQGYPSKVYVLPRPLESTGAVVYGGSLYFQGAESRTVVRYELSTETVRAERDIPRAGYHGQFPYSWGGYTDIDLAVDETGLWVIYSTEDARGAIVLSRLNPESLELERTWETNIRKRSVANAFVICGTLYTVSSYSSPDATVNFAYDTDTGSSRSLAIPFQNRYRYSSMVDYNPLERRLFAWDNFHMVAYDVRLSQAKQPRARPDAPPAPTAALAHSGEGPGHHLTTQAQ</sequence>
<dbReference type="GO" id="GO:0005791">
    <property type="term" value="C:rough endoplasmic reticulum"/>
    <property type="evidence" value="ECO:0007669"/>
    <property type="project" value="UniProtKB-SubCell"/>
</dbReference>
<keyword evidence="19" id="KW-0333">Golgi apparatus</keyword>
<keyword evidence="28" id="KW-0968">Cytoplasmic vesicle</keyword>
<evidence type="ECO:0000256" key="2">
    <source>
        <dbReference type="ARBA" id="ARBA00004273"/>
    </source>
</evidence>